<dbReference type="Gene3D" id="3.40.50.1820">
    <property type="entry name" value="alpha/beta hydrolase"/>
    <property type="match status" value="1"/>
</dbReference>
<dbReference type="EMBL" id="CP060131">
    <property type="protein sequence ID" value="QNG50729.1"/>
    <property type="molecule type" value="Genomic_DNA"/>
</dbReference>
<dbReference type="InterPro" id="IPR050300">
    <property type="entry name" value="GDXG_lipolytic_enzyme"/>
</dbReference>
<reference evidence="5 6" key="1">
    <citation type="submission" date="2020-08" db="EMBL/GenBank/DDBJ databases">
        <authorList>
            <person name="Mo P."/>
        </authorList>
    </citation>
    <scope>NUCLEOTIDE SEQUENCE [LARGE SCALE GENOMIC DNA]</scope>
    <source>
        <strain evidence="5 6">CGMCC 4.1532</strain>
    </source>
</reference>
<dbReference type="SUPFAM" id="SSF53474">
    <property type="entry name" value="alpha/beta-Hydrolases"/>
    <property type="match status" value="1"/>
</dbReference>
<evidence type="ECO:0000256" key="2">
    <source>
        <dbReference type="ARBA" id="ARBA00022801"/>
    </source>
</evidence>
<protein>
    <submittedName>
        <fullName evidence="5">Alpha/beta hydrolase</fullName>
    </submittedName>
</protein>
<feature type="active site" evidence="3">
    <location>
        <position position="153"/>
    </location>
</feature>
<gene>
    <name evidence="5" type="ORF">H6H00_21275</name>
</gene>
<dbReference type="GO" id="GO:0016787">
    <property type="term" value="F:hydrolase activity"/>
    <property type="evidence" value="ECO:0007669"/>
    <property type="project" value="UniProtKB-KW"/>
</dbReference>
<accession>A0A7G7MD68</accession>
<dbReference type="PROSITE" id="PS01174">
    <property type="entry name" value="LIPASE_GDXG_SER"/>
    <property type="match status" value="1"/>
</dbReference>
<dbReference type="AlphaFoldDB" id="A0A7G7MD68"/>
<evidence type="ECO:0000256" key="1">
    <source>
        <dbReference type="ARBA" id="ARBA00010515"/>
    </source>
</evidence>
<dbReference type="Proteomes" id="UP000515728">
    <property type="component" value="Chromosome"/>
</dbReference>
<feature type="domain" description="Alpha/beta hydrolase fold-3" evidence="4">
    <location>
        <begin position="80"/>
        <end position="281"/>
    </location>
</feature>
<dbReference type="KEGG" id="ppel:H6H00_21275"/>
<dbReference type="InterPro" id="IPR029058">
    <property type="entry name" value="AB_hydrolase_fold"/>
</dbReference>
<organism evidence="5 6">
    <name type="scientific">Pseudonocardia petroleophila</name>
    <dbReference type="NCBI Taxonomy" id="37331"/>
    <lineage>
        <taxon>Bacteria</taxon>
        <taxon>Bacillati</taxon>
        <taxon>Actinomycetota</taxon>
        <taxon>Actinomycetes</taxon>
        <taxon>Pseudonocardiales</taxon>
        <taxon>Pseudonocardiaceae</taxon>
        <taxon>Pseudonocardia</taxon>
    </lineage>
</organism>
<dbReference type="InterPro" id="IPR002168">
    <property type="entry name" value="Lipase_GDXG_HIS_AS"/>
</dbReference>
<evidence type="ECO:0000313" key="5">
    <source>
        <dbReference type="EMBL" id="QNG50729.1"/>
    </source>
</evidence>
<dbReference type="InterPro" id="IPR033140">
    <property type="entry name" value="Lipase_GDXG_put_SER_AS"/>
</dbReference>
<dbReference type="InterPro" id="IPR013094">
    <property type="entry name" value="AB_hydrolase_3"/>
</dbReference>
<evidence type="ECO:0000259" key="4">
    <source>
        <dbReference type="Pfam" id="PF07859"/>
    </source>
</evidence>
<sequence length="315" mass="32933">MPLDPDFADVLTRLADAGALPLVRGTARETRAHYRALALARRGPDFVPESVASVVDATVPGPGGPLPVRTYTPDDAHAVVLFLHGGGWVMGDLDTHDPVCRRIANAVGATVVALDYRLAPEHPHPAPLEDAWAALLHLADRYPGRPLAVAGDSAGASLAAGLARHGRDAGGPALAAQLLVYPATDPSMGQDSVRRNGEGRFLTAADMRWFYAQYAPSPEQAGDPRVDLLAAPDLAGLPPAVVATAEFDPLHDEGVGYAERLRAAGVPVTHVTGPGLIHGYFAFLGAVAAADARSREVLAAFAALLRRPGLRHRSG</sequence>
<name>A0A7G7MD68_9PSEU</name>
<comment type="similarity">
    <text evidence="1">Belongs to the 'GDXG' lipolytic enzyme family.</text>
</comment>
<keyword evidence="6" id="KW-1185">Reference proteome</keyword>
<dbReference type="PANTHER" id="PTHR48081:SF8">
    <property type="entry name" value="ALPHA_BETA HYDROLASE FOLD-3 DOMAIN-CONTAINING PROTEIN-RELATED"/>
    <property type="match status" value="1"/>
</dbReference>
<dbReference type="PANTHER" id="PTHR48081">
    <property type="entry name" value="AB HYDROLASE SUPERFAMILY PROTEIN C4A8.06C"/>
    <property type="match status" value="1"/>
</dbReference>
<evidence type="ECO:0000313" key="6">
    <source>
        <dbReference type="Proteomes" id="UP000515728"/>
    </source>
</evidence>
<proteinExistence type="inferred from homology"/>
<dbReference type="PROSITE" id="PS01173">
    <property type="entry name" value="LIPASE_GDXG_HIS"/>
    <property type="match status" value="1"/>
</dbReference>
<evidence type="ECO:0000256" key="3">
    <source>
        <dbReference type="PROSITE-ProRule" id="PRU10038"/>
    </source>
</evidence>
<dbReference type="RefSeq" id="WP_185717491.1">
    <property type="nucleotide sequence ID" value="NZ_BAAAWI010000001.1"/>
</dbReference>
<keyword evidence="2 5" id="KW-0378">Hydrolase</keyword>
<dbReference type="Pfam" id="PF07859">
    <property type="entry name" value="Abhydrolase_3"/>
    <property type="match status" value="1"/>
</dbReference>